<dbReference type="AlphaFoldDB" id="A0A6M3JIG9"/>
<reference evidence="1" key="1">
    <citation type="submission" date="2020-03" db="EMBL/GenBank/DDBJ databases">
        <title>The deep terrestrial virosphere.</title>
        <authorList>
            <person name="Holmfeldt K."/>
            <person name="Nilsson E."/>
            <person name="Simone D."/>
            <person name="Lopez-Fernandez M."/>
            <person name="Wu X."/>
            <person name="de Brujin I."/>
            <person name="Lundin D."/>
            <person name="Andersson A."/>
            <person name="Bertilsson S."/>
            <person name="Dopson M."/>
        </authorList>
    </citation>
    <scope>NUCLEOTIDE SEQUENCE</scope>
    <source>
        <strain evidence="1">MM415A04215</strain>
        <strain evidence="2">MM415B04824</strain>
    </source>
</reference>
<name>A0A6M3JIG9_9ZZZZ</name>
<protein>
    <submittedName>
        <fullName evidence="1">Uncharacterized protein</fullName>
    </submittedName>
</protein>
<accession>A0A6M3JIG9</accession>
<evidence type="ECO:0000313" key="1">
    <source>
        <dbReference type="EMBL" id="QJA69864.1"/>
    </source>
</evidence>
<proteinExistence type="predicted"/>
<gene>
    <name evidence="1" type="ORF">MM415A04215_0001</name>
    <name evidence="2" type="ORF">MM415B04824_0002</name>
</gene>
<sequence length="89" mass="10650">MSLDLWVRSDRSIENRILKELREKKTISADDIHDDDLDDYIADRRRSWNVIGAAFHALASRGKIEKVKLTYSKREKRHGAMIWVWRLKR</sequence>
<dbReference type="EMBL" id="MT143045">
    <property type="protein sequence ID" value="QJA92181.1"/>
    <property type="molecule type" value="Genomic_DNA"/>
</dbReference>
<evidence type="ECO:0000313" key="2">
    <source>
        <dbReference type="EMBL" id="QJA92181.1"/>
    </source>
</evidence>
<organism evidence="1">
    <name type="scientific">viral metagenome</name>
    <dbReference type="NCBI Taxonomy" id="1070528"/>
    <lineage>
        <taxon>unclassified sequences</taxon>
        <taxon>metagenomes</taxon>
        <taxon>organismal metagenomes</taxon>
    </lineage>
</organism>
<dbReference type="EMBL" id="MT141743">
    <property type="protein sequence ID" value="QJA69864.1"/>
    <property type="molecule type" value="Genomic_DNA"/>
</dbReference>